<evidence type="ECO:0000259" key="2">
    <source>
        <dbReference type="PROSITE" id="PS51819"/>
    </source>
</evidence>
<dbReference type="GO" id="GO:0046872">
    <property type="term" value="F:metal ion binding"/>
    <property type="evidence" value="ECO:0007669"/>
    <property type="project" value="UniProtKB-KW"/>
</dbReference>
<proteinExistence type="predicted"/>
<evidence type="ECO:0000256" key="1">
    <source>
        <dbReference type="ARBA" id="ARBA00022723"/>
    </source>
</evidence>
<sequence length="220" mass="23849">MYPAFDHILTQVPDLEAAMADYSTLLPAAGTDGFALANVNVQLQQVDDIAAPRIAALALLDPAMAPGTSAPLAGGPRKIPLLRANNRDPRYCEPESATGIYAVDHLVLQSADAEACIELFREQLGLRLALDQEVPEWGGRMLFFRHGKMTLEVIHNLEKPPARDSFWGITYLCHDIDQTLAALAKAGVQHSPLRQGRKPGTRVSTLNSHCLGLPTLLISP</sequence>
<dbReference type="SUPFAM" id="SSF54593">
    <property type="entry name" value="Glyoxalase/Bleomycin resistance protein/Dihydroxybiphenyl dioxygenase"/>
    <property type="match status" value="1"/>
</dbReference>
<keyword evidence="1" id="KW-0479">Metal-binding</keyword>
<dbReference type="CDD" id="cd06587">
    <property type="entry name" value="VOC"/>
    <property type="match status" value="1"/>
</dbReference>
<accession>A0A3L7DZF8</accession>
<dbReference type="Gene3D" id="3.10.180.10">
    <property type="entry name" value="2,3-Dihydroxybiphenyl 1,2-Dioxygenase, domain 1"/>
    <property type="match status" value="1"/>
</dbReference>
<dbReference type="PANTHER" id="PTHR43048:SF3">
    <property type="entry name" value="METHYLMALONYL-COA EPIMERASE, MITOCHONDRIAL"/>
    <property type="match status" value="1"/>
</dbReference>
<gene>
    <name evidence="3" type="ORF">DWB85_13045</name>
</gene>
<dbReference type="Pfam" id="PF13669">
    <property type="entry name" value="Glyoxalase_4"/>
    <property type="match status" value="1"/>
</dbReference>
<organism evidence="3 4">
    <name type="scientific">Seongchinamella sediminis</name>
    <dbReference type="NCBI Taxonomy" id="2283635"/>
    <lineage>
        <taxon>Bacteria</taxon>
        <taxon>Pseudomonadati</taxon>
        <taxon>Pseudomonadota</taxon>
        <taxon>Gammaproteobacteria</taxon>
        <taxon>Cellvibrionales</taxon>
        <taxon>Halieaceae</taxon>
        <taxon>Seongchinamella</taxon>
    </lineage>
</organism>
<dbReference type="Proteomes" id="UP000265509">
    <property type="component" value="Unassembled WGS sequence"/>
</dbReference>
<evidence type="ECO:0000313" key="3">
    <source>
        <dbReference type="EMBL" id="RLQ21232.1"/>
    </source>
</evidence>
<dbReference type="GO" id="GO:0004493">
    <property type="term" value="F:methylmalonyl-CoA epimerase activity"/>
    <property type="evidence" value="ECO:0007669"/>
    <property type="project" value="TreeGrafter"/>
</dbReference>
<evidence type="ECO:0000313" key="4">
    <source>
        <dbReference type="Proteomes" id="UP000265509"/>
    </source>
</evidence>
<comment type="caution">
    <text evidence="3">The sequence shown here is derived from an EMBL/GenBank/DDBJ whole genome shotgun (WGS) entry which is preliminary data.</text>
</comment>
<dbReference type="PROSITE" id="PS51819">
    <property type="entry name" value="VOC"/>
    <property type="match status" value="1"/>
</dbReference>
<dbReference type="PANTHER" id="PTHR43048">
    <property type="entry name" value="METHYLMALONYL-COA EPIMERASE"/>
    <property type="match status" value="1"/>
</dbReference>
<keyword evidence="4" id="KW-1185">Reference proteome</keyword>
<reference evidence="3 4" key="1">
    <citation type="submission" date="2018-07" db="EMBL/GenBank/DDBJ databases">
        <title>Halioglobus sp. genome submission.</title>
        <authorList>
            <person name="Ye M.-Q."/>
            <person name="Du Z.-J."/>
        </authorList>
    </citation>
    <scope>NUCLEOTIDE SEQUENCE [LARGE SCALE GENOMIC DNA]</scope>
    <source>
        <strain evidence="3 4">U0301</strain>
    </source>
</reference>
<dbReference type="GO" id="GO:0046491">
    <property type="term" value="P:L-methylmalonyl-CoA metabolic process"/>
    <property type="evidence" value="ECO:0007669"/>
    <property type="project" value="TreeGrafter"/>
</dbReference>
<dbReference type="InterPro" id="IPR051785">
    <property type="entry name" value="MMCE/EMCE_epimerase"/>
</dbReference>
<dbReference type="AlphaFoldDB" id="A0A3L7DZF8"/>
<dbReference type="EMBL" id="QRAN01000014">
    <property type="protein sequence ID" value="RLQ21232.1"/>
    <property type="molecule type" value="Genomic_DNA"/>
</dbReference>
<feature type="domain" description="VOC" evidence="2">
    <location>
        <begin position="102"/>
        <end position="220"/>
    </location>
</feature>
<name>A0A3L7DZF8_9GAMM</name>
<protein>
    <recommendedName>
        <fullName evidence="2">VOC domain-containing protein</fullName>
    </recommendedName>
</protein>
<dbReference type="RefSeq" id="WP_117955391.1">
    <property type="nucleotide sequence ID" value="NZ_QRAN01000014.1"/>
</dbReference>
<dbReference type="InterPro" id="IPR029068">
    <property type="entry name" value="Glyas_Bleomycin-R_OHBP_Dase"/>
</dbReference>
<dbReference type="InterPro" id="IPR037523">
    <property type="entry name" value="VOC_core"/>
</dbReference>
<dbReference type="OrthoDB" id="4373689at2"/>